<dbReference type="PRINTS" id="PR00125">
    <property type="entry name" value="ATPASEDELTA"/>
</dbReference>
<dbReference type="HAMAP" id="MF_01416">
    <property type="entry name" value="ATP_synth_delta_bact"/>
    <property type="match status" value="1"/>
</dbReference>
<comment type="caution">
    <text evidence="9">The sequence shown here is derived from an EMBL/GenBank/DDBJ whole genome shotgun (WGS) entry which is preliminary data.</text>
</comment>
<evidence type="ECO:0000256" key="3">
    <source>
        <dbReference type="ARBA" id="ARBA00022781"/>
    </source>
</evidence>
<organism evidence="9 10">
    <name type="scientific">Hyphobacterium vulgare</name>
    <dbReference type="NCBI Taxonomy" id="1736751"/>
    <lineage>
        <taxon>Bacteria</taxon>
        <taxon>Pseudomonadati</taxon>
        <taxon>Pseudomonadota</taxon>
        <taxon>Alphaproteobacteria</taxon>
        <taxon>Maricaulales</taxon>
        <taxon>Maricaulaceae</taxon>
        <taxon>Hyphobacterium</taxon>
    </lineage>
</organism>
<evidence type="ECO:0000256" key="5">
    <source>
        <dbReference type="ARBA" id="ARBA00023136"/>
    </source>
</evidence>
<reference evidence="10" key="1">
    <citation type="journal article" date="2019" name="Int. J. Syst. Evol. Microbiol.">
        <title>The Global Catalogue of Microorganisms (GCM) 10K type strain sequencing project: providing services to taxonomists for standard genome sequencing and annotation.</title>
        <authorList>
            <consortium name="The Broad Institute Genomics Platform"/>
            <consortium name="The Broad Institute Genome Sequencing Center for Infectious Disease"/>
            <person name="Wu L."/>
            <person name="Ma J."/>
        </authorList>
    </citation>
    <scope>NUCLEOTIDE SEQUENCE [LARGE SCALE GENOMIC DNA]</scope>
    <source>
        <strain evidence="10">KCTC 52487</strain>
    </source>
</reference>
<keyword evidence="2 8" id="KW-0813">Transport</keyword>
<comment type="similarity">
    <text evidence="8">Belongs to the ATPase delta chain family.</text>
</comment>
<dbReference type="SUPFAM" id="SSF47928">
    <property type="entry name" value="N-terminal domain of the delta subunit of the F1F0-ATP synthase"/>
    <property type="match status" value="1"/>
</dbReference>
<gene>
    <name evidence="8" type="primary">atpH</name>
    <name evidence="9" type="ORF">ACFOOR_05650</name>
</gene>
<evidence type="ECO:0000313" key="10">
    <source>
        <dbReference type="Proteomes" id="UP001595379"/>
    </source>
</evidence>
<dbReference type="PANTHER" id="PTHR11910">
    <property type="entry name" value="ATP SYNTHASE DELTA CHAIN"/>
    <property type="match status" value="1"/>
</dbReference>
<keyword evidence="7 8" id="KW-0066">ATP synthesis</keyword>
<proteinExistence type="inferred from homology"/>
<keyword evidence="6 8" id="KW-0139">CF(1)</keyword>
<dbReference type="EMBL" id="JBHRSV010000005">
    <property type="protein sequence ID" value="MFC2925584.1"/>
    <property type="molecule type" value="Genomic_DNA"/>
</dbReference>
<keyword evidence="3 8" id="KW-0375">Hydrogen ion transport</keyword>
<comment type="function">
    <text evidence="8">F(1)F(0) ATP synthase produces ATP from ADP in the presence of a proton or sodium gradient. F-type ATPases consist of two structural domains, F(1) containing the extramembraneous catalytic core and F(0) containing the membrane proton channel, linked together by a central stalk and a peripheral stalk. During catalysis, ATP synthesis in the catalytic domain of F(1) is coupled via a rotary mechanism of the central stalk subunits to proton translocation.</text>
</comment>
<name>A0ABV6ZW09_9PROT</name>
<protein>
    <recommendedName>
        <fullName evidence="8">ATP synthase subunit delta</fullName>
    </recommendedName>
    <alternativeName>
        <fullName evidence="8">ATP synthase F(1) sector subunit delta</fullName>
    </alternativeName>
    <alternativeName>
        <fullName evidence="8">F-type ATPase subunit delta</fullName>
        <shortName evidence="8">F-ATPase subunit delta</shortName>
    </alternativeName>
</protein>
<keyword evidence="4 8" id="KW-0406">Ion transport</keyword>
<dbReference type="InterPro" id="IPR020781">
    <property type="entry name" value="ATPase_OSCP/d_CS"/>
</dbReference>
<dbReference type="NCBIfam" id="NF004406">
    <property type="entry name" value="PRK05758.3-2"/>
    <property type="match status" value="1"/>
</dbReference>
<dbReference type="Proteomes" id="UP001595379">
    <property type="component" value="Unassembled WGS sequence"/>
</dbReference>
<evidence type="ECO:0000256" key="4">
    <source>
        <dbReference type="ARBA" id="ARBA00023065"/>
    </source>
</evidence>
<comment type="subcellular location">
    <subcellularLocation>
        <location evidence="8">Cell membrane</location>
        <topology evidence="8">Peripheral membrane protein</topology>
    </subcellularLocation>
    <subcellularLocation>
        <location evidence="1">Membrane</location>
    </subcellularLocation>
</comment>
<evidence type="ECO:0000256" key="7">
    <source>
        <dbReference type="ARBA" id="ARBA00023310"/>
    </source>
</evidence>
<sequence length="181" mass="18731">MAKIGGAAERYATALFELAKDAKAIDAVEADLNALLAALTESAELADAMSSPLYEAEGKAAALAAIADKAGFNDLTKSTLGVMARNGRAGLAGDLARGFSARAAAERGISEAHVTSAAKLTQKEIDALKASLKRALGREIEIRTDVDPAVLGGLIVQVGSRMFDSSLRTKLEGLRTAMKEA</sequence>
<dbReference type="Pfam" id="PF00213">
    <property type="entry name" value="OSCP"/>
    <property type="match status" value="1"/>
</dbReference>
<keyword evidence="8" id="KW-1003">Cell membrane</keyword>
<evidence type="ECO:0000256" key="6">
    <source>
        <dbReference type="ARBA" id="ARBA00023196"/>
    </source>
</evidence>
<evidence type="ECO:0000313" key="9">
    <source>
        <dbReference type="EMBL" id="MFC2925584.1"/>
    </source>
</evidence>
<dbReference type="NCBIfam" id="TIGR01145">
    <property type="entry name" value="ATP_synt_delta"/>
    <property type="match status" value="1"/>
</dbReference>
<keyword evidence="5 8" id="KW-0472">Membrane</keyword>
<dbReference type="Gene3D" id="1.10.520.20">
    <property type="entry name" value="N-terminal domain of the delta subunit of the F1F0-ATP synthase"/>
    <property type="match status" value="1"/>
</dbReference>
<dbReference type="PROSITE" id="PS00389">
    <property type="entry name" value="ATPASE_DELTA"/>
    <property type="match status" value="1"/>
</dbReference>
<dbReference type="RefSeq" id="WP_343165349.1">
    <property type="nucleotide sequence ID" value="NZ_JBHRSV010000005.1"/>
</dbReference>
<evidence type="ECO:0000256" key="8">
    <source>
        <dbReference type="HAMAP-Rule" id="MF_01416"/>
    </source>
</evidence>
<accession>A0ABV6ZW09</accession>
<evidence type="ECO:0000256" key="1">
    <source>
        <dbReference type="ARBA" id="ARBA00004370"/>
    </source>
</evidence>
<dbReference type="InterPro" id="IPR026015">
    <property type="entry name" value="ATP_synth_OSCP/delta_N_sf"/>
</dbReference>
<evidence type="ECO:0000256" key="2">
    <source>
        <dbReference type="ARBA" id="ARBA00022448"/>
    </source>
</evidence>
<keyword evidence="10" id="KW-1185">Reference proteome</keyword>
<comment type="function">
    <text evidence="8">This protein is part of the stalk that links CF(0) to CF(1). It either transmits conformational changes from CF(0) to CF(1) or is implicated in proton conduction.</text>
</comment>
<dbReference type="InterPro" id="IPR000711">
    <property type="entry name" value="ATPase_OSCP/dsu"/>
</dbReference>